<dbReference type="PROSITE" id="PS50109">
    <property type="entry name" value="HIS_KIN"/>
    <property type="match status" value="1"/>
</dbReference>
<sequence>MSTAAQPNPLLTLLDLVPSPLLLFSPDGRVAFTNRTAKAMGARPALSLPGDPVVRALVRDIGQGQMAVDRVIEVEVNSDDGVARLRCECAPKPIAGLVAMAVSLVEKPTAAASGPAGEPTAPKTERLTLQQIMELLREELMGAMDGVIAALPQAPEPVLTLRERVERLTDMVNVFGEDVLIGDERMLMPEMVRGTCAELANLARDRAVDFIFEGEKEDLPPVYGSRKLIRRALYECLRNAVDHTRPANATAPRSAVRISFLPTGSHLMLSIRNMGVLTAPVLNRYAGAIFRADQHTEAKGTPTSSTLRIGLPLTQRIMQLHGGRLKIEDVDDEIDVTLELPTGAPLKNTQHLDMLQAQIYAEDLSKLLARSRGRKNPS</sequence>
<evidence type="ECO:0000313" key="6">
    <source>
        <dbReference type="EMBL" id="MFC7434614.1"/>
    </source>
</evidence>
<proteinExistence type="predicted"/>
<protein>
    <recommendedName>
        <fullName evidence="2">histidine kinase</fullName>
        <ecNumber evidence="2">2.7.13.3</ecNumber>
    </recommendedName>
</protein>
<comment type="caution">
    <text evidence="6">The sequence shown here is derived from an EMBL/GenBank/DDBJ whole genome shotgun (WGS) entry which is preliminary data.</text>
</comment>
<dbReference type="InterPro" id="IPR036890">
    <property type="entry name" value="HATPase_C_sf"/>
</dbReference>
<feature type="domain" description="Histidine kinase" evidence="5">
    <location>
        <begin position="135"/>
        <end position="344"/>
    </location>
</feature>
<evidence type="ECO:0000256" key="4">
    <source>
        <dbReference type="ARBA" id="ARBA00022777"/>
    </source>
</evidence>
<organism evidence="6 7">
    <name type="scientific">Hydrogenophaga bisanensis</name>
    <dbReference type="NCBI Taxonomy" id="439611"/>
    <lineage>
        <taxon>Bacteria</taxon>
        <taxon>Pseudomonadati</taxon>
        <taxon>Pseudomonadota</taxon>
        <taxon>Betaproteobacteria</taxon>
        <taxon>Burkholderiales</taxon>
        <taxon>Comamonadaceae</taxon>
        <taxon>Hydrogenophaga</taxon>
    </lineage>
</organism>
<dbReference type="GO" id="GO:0016301">
    <property type="term" value="F:kinase activity"/>
    <property type="evidence" value="ECO:0007669"/>
    <property type="project" value="UniProtKB-KW"/>
</dbReference>
<dbReference type="EC" id="2.7.13.3" evidence="2"/>
<dbReference type="PANTHER" id="PTHR42878:SF15">
    <property type="entry name" value="BACTERIOPHYTOCHROME"/>
    <property type="match status" value="1"/>
</dbReference>
<reference evidence="7" key="1">
    <citation type="journal article" date="2019" name="Int. J. Syst. Evol. Microbiol.">
        <title>The Global Catalogue of Microorganisms (GCM) 10K type strain sequencing project: providing services to taxonomists for standard genome sequencing and annotation.</title>
        <authorList>
            <consortium name="The Broad Institute Genomics Platform"/>
            <consortium name="The Broad Institute Genome Sequencing Center for Infectious Disease"/>
            <person name="Wu L."/>
            <person name="Ma J."/>
        </authorList>
    </citation>
    <scope>NUCLEOTIDE SEQUENCE [LARGE SCALE GENOMIC DNA]</scope>
    <source>
        <strain evidence="7">CCUG 54518</strain>
    </source>
</reference>
<comment type="catalytic activity">
    <reaction evidence="1">
        <text>ATP + protein L-histidine = ADP + protein N-phospho-L-histidine.</text>
        <dbReference type="EC" id="2.7.13.3"/>
    </reaction>
</comment>
<keyword evidence="3" id="KW-0808">Transferase</keyword>
<dbReference type="Proteomes" id="UP001596495">
    <property type="component" value="Unassembled WGS sequence"/>
</dbReference>
<dbReference type="PANTHER" id="PTHR42878">
    <property type="entry name" value="TWO-COMPONENT HISTIDINE KINASE"/>
    <property type="match status" value="1"/>
</dbReference>
<evidence type="ECO:0000256" key="2">
    <source>
        <dbReference type="ARBA" id="ARBA00012438"/>
    </source>
</evidence>
<dbReference type="InterPro" id="IPR003594">
    <property type="entry name" value="HATPase_dom"/>
</dbReference>
<dbReference type="RefSeq" id="WP_382256194.1">
    <property type="nucleotide sequence ID" value="NZ_JBHTBX010000005.1"/>
</dbReference>
<dbReference type="SUPFAM" id="SSF55874">
    <property type="entry name" value="ATPase domain of HSP90 chaperone/DNA topoisomerase II/histidine kinase"/>
    <property type="match status" value="1"/>
</dbReference>
<evidence type="ECO:0000256" key="1">
    <source>
        <dbReference type="ARBA" id="ARBA00000085"/>
    </source>
</evidence>
<dbReference type="Gene3D" id="3.30.565.10">
    <property type="entry name" value="Histidine kinase-like ATPase, C-terminal domain"/>
    <property type="match status" value="1"/>
</dbReference>
<dbReference type="EMBL" id="JBHTBX010000005">
    <property type="protein sequence ID" value="MFC7434614.1"/>
    <property type="molecule type" value="Genomic_DNA"/>
</dbReference>
<evidence type="ECO:0000256" key="3">
    <source>
        <dbReference type="ARBA" id="ARBA00022679"/>
    </source>
</evidence>
<evidence type="ECO:0000259" key="5">
    <source>
        <dbReference type="PROSITE" id="PS50109"/>
    </source>
</evidence>
<dbReference type="InterPro" id="IPR005467">
    <property type="entry name" value="His_kinase_dom"/>
</dbReference>
<accession>A0ABW2R971</accession>
<evidence type="ECO:0000313" key="7">
    <source>
        <dbReference type="Proteomes" id="UP001596495"/>
    </source>
</evidence>
<keyword evidence="7" id="KW-1185">Reference proteome</keyword>
<dbReference type="Pfam" id="PF02518">
    <property type="entry name" value="HATPase_c"/>
    <property type="match status" value="1"/>
</dbReference>
<name>A0ABW2R971_9BURK</name>
<dbReference type="SMART" id="SM00387">
    <property type="entry name" value="HATPase_c"/>
    <property type="match status" value="1"/>
</dbReference>
<dbReference type="InterPro" id="IPR050351">
    <property type="entry name" value="BphY/WalK/GraS-like"/>
</dbReference>
<gene>
    <name evidence="6" type="ORF">ACFQNJ_08835</name>
</gene>
<keyword evidence="4 6" id="KW-0418">Kinase</keyword>